<protein>
    <submittedName>
        <fullName evidence="2">Uncharacterized protein</fullName>
    </submittedName>
</protein>
<organism evidence="2 3">
    <name type="scientific">Mauremys mutica</name>
    <name type="common">yellowpond turtle</name>
    <dbReference type="NCBI Taxonomy" id="74926"/>
    <lineage>
        <taxon>Eukaryota</taxon>
        <taxon>Metazoa</taxon>
        <taxon>Chordata</taxon>
        <taxon>Craniata</taxon>
        <taxon>Vertebrata</taxon>
        <taxon>Euteleostomi</taxon>
        <taxon>Archelosauria</taxon>
        <taxon>Testudinata</taxon>
        <taxon>Testudines</taxon>
        <taxon>Cryptodira</taxon>
        <taxon>Durocryptodira</taxon>
        <taxon>Testudinoidea</taxon>
        <taxon>Geoemydidae</taxon>
        <taxon>Geoemydinae</taxon>
        <taxon>Mauremys</taxon>
    </lineage>
</organism>
<keyword evidence="3" id="KW-1185">Reference proteome</keyword>
<comment type="caution">
    <text evidence="2">The sequence shown here is derived from an EMBL/GenBank/DDBJ whole genome shotgun (WGS) entry which is preliminary data.</text>
</comment>
<evidence type="ECO:0000313" key="3">
    <source>
        <dbReference type="Proteomes" id="UP000827986"/>
    </source>
</evidence>
<evidence type="ECO:0000313" key="2">
    <source>
        <dbReference type="EMBL" id="KAH1186012.1"/>
    </source>
</evidence>
<evidence type="ECO:0000256" key="1">
    <source>
        <dbReference type="SAM" id="MobiDB-lite"/>
    </source>
</evidence>
<feature type="region of interest" description="Disordered" evidence="1">
    <location>
        <begin position="38"/>
        <end position="69"/>
    </location>
</feature>
<sequence>MNFGSSGYVWSSPLCIAVISFHPFHCRAADQPALSHSSLSMATGLPPPPNCTPGSESSQGPARASGTELDLPAAGPAWHCNVSDCWGREVSRFLGQDKVAPSWECCTCRLALALPGAP</sequence>
<dbReference type="EMBL" id="JAHDVG010000463">
    <property type="protein sequence ID" value="KAH1186012.1"/>
    <property type="molecule type" value="Genomic_DNA"/>
</dbReference>
<proteinExistence type="predicted"/>
<gene>
    <name evidence="2" type="ORF">KIL84_018761</name>
</gene>
<dbReference type="Proteomes" id="UP000827986">
    <property type="component" value="Unassembled WGS sequence"/>
</dbReference>
<accession>A0A9D4B2R0</accession>
<reference evidence="2" key="1">
    <citation type="submission" date="2021-09" db="EMBL/GenBank/DDBJ databases">
        <title>The genome of Mauremys mutica provides insights into the evolution of semi-aquatic lifestyle.</title>
        <authorList>
            <person name="Gong S."/>
            <person name="Gao Y."/>
        </authorList>
    </citation>
    <scope>NUCLEOTIDE SEQUENCE</scope>
    <source>
        <strain evidence="2">MM-2020</strain>
        <tissue evidence="2">Muscle</tissue>
    </source>
</reference>
<name>A0A9D4B2R0_9SAUR</name>
<dbReference type="AlphaFoldDB" id="A0A9D4B2R0"/>